<dbReference type="AlphaFoldDB" id="A0A9E2NRI6"/>
<dbReference type="InterPro" id="IPR027417">
    <property type="entry name" value="P-loop_NTPase"/>
</dbReference>
<name>A0A9E2NRI6_9GAMM</name>
<feature type="domain" description="Endonuclease GajA/Old nuclease/RecF-like AAA" evidence="1">
    <location>
        <begin position="6"/>
        <end position="392"/>
    </location>
</feature>
<dbReference type="Pfam" id="PF13175">
    <property type="entry name" value="AAA_15"/>
    <property type="match status" value="1"/>
</dbReference>
<reference evidence="2" key="2">
    <citation type="submission" date="2021-04" db="EMBL/GenBank/DDBJ databases">
        <authorList>
            <person name="Gilroy R."/>
        </authorList>
    </citation>
    <scope>NUCLEOTIDE SEQUENCE</scope>
    <source>
        <strain evidence="2">687</strain>
    </source>
</reference>
<protein>
    <submittedName>
        <fullName evidence="2">ATP-binding protein</fullName>
    </submittedName>
</protein>
<dbReference type="InterPro" id="IPR041685">
    <property type="entry name" value="AAA_GajA/Old/RecF-like"/>
</dbReference>
<evidence type="ECO:0000259" key="1">
    <source>
        <dbReference type="Pfam" id="PF13175"/>
    </source>
</evidence>
<proteinExistence type="predicted"/>
<organism evidence="2 3">
    <name type="scientific">Candidatus Anaerobiospirillum merdipullorum</name>
    <dbReference type="NCBI Taxonomy" id="2838450"/>
    <lineage>
        <taxon>Bacteria</taxon>
        <taxon>Pseudomonadati</taxon>
        <taxon>Pseudomonadota</taxon>
        <taxon>Gammaproteobacteria</taxon>
        <taxon>Aeromonadales</taxon>
        <taxon>Succinivibrionaceae</taxon>
        <taxon>Anaerobiospirillum</taxon>
    </lineage>
</organism>
<keyword evidence="2" id="KW-0547">Nucleotide-binding</keyword>
<dbReference type="Proteomes" id="UP000824150">
    <property type="component" value="Unassembled WGS sequence"/>
</dbReference>
<keyword evidence="2" id="KW-0067">ATP-binding</keyword>
<dbReference type="EMBL" id="JAHLFG010000001">
    <property type="protein sequence ID" value="MBU3825905.1"/>
    <property type="molecule type" value="Genomic_DNA"/>
</dbReference>
<accession>A0A9E2NRI6</accession>
<evidence type="ECO:0000313" key="2">
    <source>
        <dbReference type="EMBL" id="MBU3825905.1"/>
    </source>
</evidence>
<reference evidence="2" key="1">
    <citation type="journal article" date="2021" name="PeerJ">
        <title>Extensive microbial diversity within the chicken gut microbiome revealed by metagenomics and culture.</title>
        <authorList>
            <person name="Gilroy R."/>
            <person name="Ravi A."/>
            <person name="Getino M."/>
            <person name="Pursley I."/>
            <person name="Horton D.L."/>
            <person name="Alikhan N.F."/>
            <person name="Baker D."/>
            <person name="Gharbi K."/>
            <person name="Hall N."/>
            <person name="Watson M."/>
            <person name="Adriaenssens E.M."/>
            <person name="Foster-Nyarko E."/>
            <person name="Jarju S."/>
            <person name="Secka A."/>
            <person name="Antonio M."/>
            <person name="Oren A."/>
            <person name="Chaudhuri R.R."/>
            <person name="La Ragione R."/>
            <person name="Hildebrand F."/>
            <person name="Pallen M.J."/>
        </authorList>
    </citation>
    <scope>NUCLEOTIDE SEQUENCE</scope>
    <source>
        <strain evidence="2">687</strain>
    </source>
</reference>
<dbReference type="Gene3D" id="3.40.50.300">
    <property type="entry name" value="P-loop containing nucleotide triphosphate hydrolases"/>
    <property type="match status" value="2"/>
</dbReference>
<comment type="caution">
    <text evidence="2">The sequence shown here is derived from an EMBL/GenBank/DDBJ whole genome shotgun (WGS) entry which is preliminary data.</text>
</comment>
<dbReference type="SUPFAM" id="SSF52540">
    <property type="entry name" value="P-loop containing nucleoside triphosphate hydrolases"/>
    <property type="match status" value="1"/>
</dbReference>
<dbReference type="PANTHER" id="PTHR40396">
    <property type="entry name" value="ATPASE-LIKE PROTEIN"/>
    <property type="match status" value="1"/>
</dbReference>
<dbReference type="PANTHER" id="PTHR40396:SF1">
    <property type="entry name" value="ATPASE AAA-TYPE CORE DOMAIN-CONTAINING PROTEIN"/>
    <property type="match status" value="1"/>
</dbReference>
<evidence type="ECO:0000313" key="3">
    <source>
        <dbReference type="Proteomes" id="UP000824150"/>
    </source>
</evidence>
<sequence>MLAVRIASIEIRNLKNVGYAKLDLLNKKYRSSVLGLFGQNGSGKTTLIEAIAILKTLMCGLSLNAQKVALIRQGSSGASLAFDFLLSELEISQQRYRVSYSFDIQVEETTDPNNGQLIKVPAIINEKLEYRTYQTDADDEIVKTSRKKLILDTGRKDIATTAILKQLRSPSVKEKYKLNDIRILTHARGQSFIFNRDICDIFKLLIKDSSINEIVDSLQYFARYGLYCIGNTELNLLSTEIMLVHLKKKINKNKIINATPIILNSEVKVPLNFVASFNSILNSINTVLTELVPGMRIVVETIGQTTDAQGNRFCRMAVFSQRGKIKVALQLESAGIKKIITILQLLIYAYNSKNITIAIDELDAGIFEYLLGEILSIFSSAGKGQLIFTAHNLRPLETMDKLFVAFTTVNENNRYVRVSNIKKNNNLRDTYYRDIQILSGEDAYYDATNPSKIQLAFALAGRVE</sequence>
<gene>
    <name evidence="2" type="ORF">IAA31_00205</name>
</gene>
<dbReference type="GO" id="GO:0005524">
    <property type="term" value="F:ATP binding"/>
    <property type="evidence" value="ECO:0007669"/>
    <property type="project" value="UniProtKB-KW"/>
</dbReference>